<sequence length="392" mass="42959">MSIAPHRPHVLVVHSSAELYGSDKSLLDLVQARREEFEFTVALPEDGPLVPLLRAAGARVAAMDVCKVKRDMLKPAGLLAVWRSTRRSLPALQALAGDRPFDLVYSNTMAVLGGALLARRAGLPHVWHVREIVANSRLMTWGFRALALWLGTRLVCNSGQTRAWIAGPGLKKRCDVVWNGVELSVSTQGREQERRALGYGPQDLVFCFVGRLNAWKGQLLAVEAFERLQARAPGRHRLLIVGSSFAGQEHFEAELTARLAASPCRNAIQRLPFRDDIDSIWQAADVVLVPSLEPEPFGRVAIEAMAHARPVIAAAHGGLVEIVDDGRTGLLFTPRDAEALAQAMQRLSADPALRQSMGAAGRERQASLFSVAAYAERMARVFKQTLTRHNQA</sequence>
<feature type="domain" description="Glycosyl transferase family 1" evidence="4">
    <location>
        <begin position="190"/>
        <end position="364"/>
    </location>
</feature>
<dbReference type="Proteomes" id="UP001201463">
    <property type="component" value="Unassembled WGS sequence"/>
</dbReference>
<comment type="similarity">
    <text evidence="1">Belongs to the glycosyltransferase group 1 family. Glycosyltransferase 4 subfamily.</text>
</comment>
<dbReference type="SUPFAM" id="SSF53756">
    <property type="entry name" value="UDP-Glycosyltransferase/glycogen phosphorylase"/>
    <property type="match status" value="1"/>
</dbReference>
<feature type="domain" description="Glycosyltransferase subfamily 4-like N-terminal" evidence="5">
    <location>
        <begin position="28"/>
        <end position="184"/>
    </location>
</feature>
<dbReference type="PANTHER" id="PTHR12526:SF640">
    <property type="entry name" value="COLANIC ACID BIOSYNTHESIS GLYCOSYLTRANSFERASE WCAL-RELATED"/>
    <property type="match status" value="1"/>
</dbReference>
<evidence type="ECO:0000313" key="7">
    <source>
        <dbReference type="Proteomes" id="UP001201463"/>
    </source>
</evidence>
<organism evidence="6 7">
    <name type="scientific">Pelomonas caseinilytica</name>
    <dbReference type="NCBI Taxonomy" id="2906763"/>
    <lineage>
        <taxon>Bacteria</taxon>
        <taxon>Pseudomonadati</taxon>
        <taxon>Pseudomonadota</taxon>
        <taxon>Betaproteobacteria</taxon>
        <taxon>Burkholderiales</taxon>
        <taxon>Sphaerotilaceae</taxon>
        <taxon>Roseateles</taxon>
    </lineage>
</organism>
<gene>
    <name evidence="6" type="ORF">LXT12_13755</name>
</gene>
<evidence type="ECO:0000256" key="2">
    <source>
        <dbReference type="ARBA" id="ARBA00022676"/>
    </source>
</evidence>
<evidence type="ECO:0000259" key="5">
    <source>
        <dbReference type="Pfam" id="PF13439"/>
    </source>
</evidence>
<keyword evidence="2" id="KW-0328">Glycosyltransferase</keyword>
<evidence type="ECO:0000259" key="4">
    <source>
        <dbReference type="Pfam" id="PF00534"/>
    </source>
</evidence>
<dbReference type="CDD" id="cd03801">
    <property type="entry name" value="GT4_PimA-like"/>
    <property type="match status" value="1"/>
</dbReference>
<name>A0ABS8XID9_9BURK</name>
<reference evidence="6 7" key="1">
    <citation type="submission" date="2021-12" db="EMBL/GenBank/DDBJ databases">
        <title>Genome seq of p7.</title>
        <authorList>
            <person name="Seo T."/>
        </authorList>
    </citation>
    <scope>NUCLEOTIDE SEQUENCE [LARGE SCALE GENOMIC DNA]</scope>
    <source>
        <strain evidence="6 7">P7</strain>
    </source>
</reference>
<proteinExistence type="inferred from homology"/>
<evidence type="ECO:0000313" key="6">
    <source>
        <dbReference type="EMBL" id="MCE4538318.1"/>
    </source>
</evidence>
<comment type="caution">
    <text evidence="6">The sequence shown here is derived from an EMBL/GenBank/DDBJ whole genome shotgun (WGS) entry which is preliminary data.</text>
</comment>
<accession>A0ABS8XID9</accession>
<dbReference type="InterPro" id="IPR028098">
    <property type="entry name" value="Glyco_trans_4-like_N"/>
</dbReference>
<dbReference type="Pfam" id="PF00534">
    <property type="entry name" value="Glycos_transf_1"/>
    <property type="match status" value="1"/>
</dbReference>
<evidence type="ECO:0000256" key="3">
    <source>
        <dbReference type="ARBA" id="ARBA00022679"/>
    </source>
</evidence>
<dbReference type="PANTHER" id="PTHR12526">
    <property type="entry name" value="GLYCOSYLTRANSFERASE"/>
    <property type="match status" value="1"/>
</dbReference>
<dbReference type="Pfam" id="PF13439">
    <property type="entry name" value="Glyco_transf_4"/>
    <property type="match status" value="1"/>
</dbReference>
<dbReference type="RefSeq" id="WP_233392756.1">
    <property type="nucleotide sequence ID" value="NZ_JAJTWT010000005.1"/>
</dbReference>
<keyword evidence="7" id="KW-1185">Reference proteome</keyword>
<dbReference type="EMBL" id="JAJTWT010000005">
    <property type="protein sequence ID" value="MCE4538318.1"/>
    <property type="molecule type" value="Genomic_DNA"/>
</dbReference>
<dbReference type="InterPro" id="IPR001296">
    <property type="entry name" value="Glyco_trans_1"/>
</dbReference>
<protein>
    <submittedName>
        <fullName evidence="6">Glycosyltransferase family 4 protein</fullName>
    </submittedName>
</protein>
<keyword evidence="3" id="KW-0808">Transferase</keyword>
<dbReference type="Gene3D" id="3.40.50.2000">
    <property type="entry name" value="Glycogen Phosphorylase B"/>
    <property type="match status" value="2"/>
</dbReference>
<evidence type="ECO:0000256" key="1">
    <source>
        <dbReference type="ARBA" id="ARBA00009481"/>
    </source>
</evidence>